<proteinExistence type="inferred from homology"/>
<feature type="chain" id="PRO_5040486347" description="Peptidase A1 domain-containing protein" evidence="3">
    <location>
        <begin position="21"/>
        <end position="460"/>
    </location>
</feature>
<dbReference type="Pfam" id="PF14541">
    <property type="entry name" value="TAXi_C"/>
    <property type="match status" value="1"/>
</dbReference>
<keyword evidence="6" id="KW-1185">Reference proteome</keyword>
<protein>
    <recommendedName>
        <fullName evidence="4">Peptidase A1 domain-containing protein</fullName>
    </recommendedName>
</protein>
<feature type="signal peptide" evidence="3">
    <location>
        <begin position="1"/>
        <end position="20"/>
    </location>
</feature>
<accession>A0A9Q0JIF3</accession>
<evidence type="ECO:0000259" key="4">
    <source>
        <dbReference type="PROSITE" id="PS51767"/>
    </source>
</evidence>
<feature type="active site" evidence="2">
    <location>
        <position position="335"/>
    </location>
</feature>
<dbReference type="Gene3D" id="2.40.70.10">
    <property type="entry name" value="Acid Proteases"/>
    <property type="match status" value="2"/>
</dbReference>
<evidence type="ECO:0000256" key="2">
    <source>
        <dbReference type="PIRSR" id="PIRSR601461-1"/>
    </source>
</evidence>
<evidence type="ECO:0000256" key="1">
    <source>
        <dbReference type="ARBA" id="ARBA00007447"/>
    </source>
</evidence>
<dbReference type="InterPro" id="IPR021109">
    <property type="entry name" value="Peptidase_aspartic_dom_sf"/>
</dbReference>
<comment type="similarity">
    <text evidence="1">Belongs to the peptidase A1 family.</text>
</comment>
<name>A0A9Q0JIF3_9ROSI</name>
<dbReference type="Proteomes" id="UP001141552">
    <property type="component" value="Unassembled WGS sequence"/>
</dbReference>
<dbReference type="PROSITE" id="PS51767">
    <property type="entry name" value="PEPTIDASE_A1"/>
    <property type="match status" value="1"/>
</dbReference>
<dbReference type="EMBL" id="JAKUCV010002659">
    <property type="protein sequence ID" value="KAJ4841860.1"/>
    <property type="molecule type" value="Genomic_DNA"/>
</dbReference>
<sequence>MTYSRLLACYLSFAFCVSLASSPSSSNPRNANPPYTVPYASSKFPLHHISKLMGSEYNEFEFLTSTSLATNEKYGFYPSVVDGKQERRPKYFRTPFLFRPSGEYVVEVRIGSEDMRAHLLLDTGSNLIWWQCRPCHECYRQHDELYDPSLTNSNQEIDCLSPLCDTNEQFIKGCVAGARGELSKCGFSKRYADNSTTQGILCRDYVSMADLSYQWRNIVMGCGHTNRNFNAKGFFSGILGFGSGNFSFPSQVNARRYCFCLTGDSGKGDNFLYLQNLPTPISENGSLVVPIFQNQIAISLHYVQFTGISIDGEMLPINPVRLRINPQGKYGVVVDTGTPITRFTPGIYALVRDKFREALPDYKPLKPYSTNSFDTCYRVTDESFYRDIPKINFYFAPRTEPFRLDYEKVMIHKSENTACLAFLPHNHSLEMTIIGTYQLRGTRLDLDLSKKTLTLYPDEC</sequence>
<evidence type="ECO:0000313" key="6">
    <source>
        <dbReference type="Proteomes" id="UP001141552"/>
    </source>
</evidence>
<dbReference type="GO" id="GO:0006508">
    <property type="term" value="P:proteolysis"/>
    <property type="evidence" value="ECO:0007669"/>
    <property type="project" value="InterPro"/>
</dbReference>
<feature type="active site" evidence="2">
    <location>
        <position position="122"/>
    </location>
</feature>
<dbReference type="AlphaFoldDB" id="A0A9Q0JIF3"/>
<reference evidence="5" key="1">
    <citation type="submission" date="2022-02" db="EMBL/GenBank/DDBJ databases">
        <authorList>
            <person name="Henning P.M."/>
            <person name="McCubbin A.G."/>
            <person name="Shore J.S."/>
        </authorList>
    </citation>
    <scope>NUCLEOTIDE SEQUENCE</scope>
    <source>
        <strain evidence="5">F60SS</strain>
        <tissue evidence="5">Leaves</tissue>
    </source>
</reference>
<evidence type="ECO:0000256" key="3">
    <source>
        <dbReference type="SAM" id="SignalP"/>
    </source>
</evidence>
<keyword evidence="3" id="KW-0732">Signal</keyword>
<dbReference type="InterPro" id="IPR032861">
    <property type="entry name" value="TAXi_N"/>
</dbReference>
<gene>
    <name evidence="5" type="ORF">Tsubulata_047466</name>
</gene>
<dbReference type="OrthoDB" id="851873at2759"/>
<feature type="domain" description="Peptidase A1" evidence="4">
    <location>
        <begin position="104"/>
        <end position="456"/>
    </location>
</feature>
<dbReference type="InterPro" id="IPR001461">
    <property type="entry name" value="Aspartic_peptidase_A1"/>
</dbReference>
<dbReference type="PANTHER" id="PTHR13683:SF679">
    <property type="entry name" value="ASPARTYL PROTEASE FAMILY PROTEIN 2"/>
    <property type="match status" value="1"/>
</dbReference>
<dbReference type="SUPFAM" id="SSF50630">
    <property type="entry name" value="Acid proteases"/>
    <property type="match status" value="1"/>
</dbReference>
<dbReference type="InterPro" id="IPR032799">
    <property type="entry name" value="TAXi_C"/>
</dbReference>
<organism evidence="5 6">
    <name type="scientific">Turnera subulata</name>
    <dbReference type="NCBI Taxonomy" id="218843"/>
    <lineage>
        <taxon>Eukaryota</taxon>
        <taxon>Viridiplantae</taxon>
        <taxon>Streptophyta</taxon>
        <taxon>Embryophyta</taxon>
        <taxon>Tracheophyta</taxon>
        <taxon>Spermatophyta</taxon>
        <taxon>Magnoliopsida</taxon>
        <taxon>eudicotyledons</taxon>
        <taxon>Gunneridae</taxon>
        <taxon>Pentapetalae</taxon>
        <taxon>rosids</taxon>
        <taxon>fabids</taxon>
        <taxon>Malpighiales</taxon>
        <taxon>Passifloraceae</taxon>
        <taxon>Turnera</taxon>
    </lineage>
</organism>
<reference evidence="5" key="2">
    <citation type="journal article" date="2023" name="Plants (Basel)">
        <title>Annotation of the Turnera subulata (Passifloraceae) Draft Genome Reveals the S-Locus Evolved after the Divergence of Turneroideae from Passifloroideae in a Stepwise Manner.</title>
        <authorList>
            <person name="Henning P.M."/>
            <person name="Roalson E.H."/>
            <person name="Mir W."/>
            <person name="McCubbin A.G."/>
            <person name="Shore J.S."/>
        </authorList>
    </citation>
    <scope>NUCLEOTIDE SEQUENCE</scope>
    <source>
        <strain evidence="5">F60SS</strain>
    </source>
</reference>
<dbReference type="Pfam" id="PF14543">
    <property type="entry name" value="TAXi_N"/>
    <property type="match status" value="1"/>
</dbReference>
<dbReference type="PANTHER" id="PTHR13683">
    <property type="entry name" value="ASPARTYL PROTEASES"/>
    <property type="match status" value="1"/>
</dbReference>
<comment type="caution">
    <text evidence="5">The sequence shown here is derived from an EMBL/GenBank/DDBJ whole genome shotgun (WGS) entry which is preliminary data.</text>
</comment>
<dbReference type="InterPro" id="IPR033121">
    <property type="entry name" value="PEPTIDASE_A1"/>
</dbReference>
<evidence type="ECO:0000313" key="5">
    <source>
        <dbReference type="EMBL" id="KAJ4841860.1"/>
    </source>
</evidence>
<dbReference type="GO" id="GO:0004190">
    <property type="term" value="F:aspartic-type endopeptidase activity"/>
    <property type="evidence" value="ECO:0007669"/>
    <property type="project" value="InterPro"/>
</dbReference>